<evidence type="ECO:0000313" key="3">
    <source>
        <dbReference type="EMBL" id="TFY81251.1"/>
    </source>
</evidence>
<comment type="caution">
    <text evidence="3">The sequence shown here is derived from an EMBL/GenBank/DDBJ whole genome shotgun (WGS) entry which is preliminary data.</text>
</comment>
<evidence type="ECO:0000256" key="2">
    <source>
        <dbReference type="SAM" id="MobiDB-lite"/>
    </source>
</evidence>
<sequence>MTTATPNGQYQSTVPTGYSYPLQVAGSTYYSQMIVSSQSYQNYNTNPNSMQSYQQTGVPYRSAPTEWPQQSYYDPSVQTSLGLGSTHQHAAAAVSTSSSQLAASAKPASSETRTKASMPAVSTSRLRKGVIPDMKSKMNRFRAADMASTVPVESPLTYQPKPSAAGEKRKERSPTPDSIRAGAPGERGKEKGSGESESSNARDKLNSDIAKLAGKLPSHLLAPRNMSSKENIVQAAKLIDEQRAEINRLTDDNAQLKASRDTYQQQAIRLGAENWELQMENQALSYEKSQQQYIINENERRIRELERAQTW</sequence>
<keyword evidence="1" id="KW-0175">Coiled coil</keyword>
<feature type="region of interest" description="Disordered" evidence="2">
    <location>
        <begin position="92"/>
        <end position="203"/>
    </location>
</feature>
<feature type="compositionally biased region" description="Basic and acidic residues" evidence="2">
    <location>
        <begin position="186"/>
        <end position="203"/>
    </location>
</feature>
<evidence type="ECO:0000313" key="4">
    <source>
        <dbReference type="Proteomes" id="UP000298061"/>
    </source>
</evidence>
<dbReference type="EMBL" id="SFCI01000233">
    <property type="protein sequence ID" value="TFY81251.1"/>
    <property type="molecule type" value="Genomic_DNA"/>
</dbReference>
<name>A0A4Z0A4S5_9AGAM</name>
<accession>A0A4Z0A4S5</accession>
<reference evidence="3 4" key="1">
    <citation type="submission" date="2019-02" db="EMBL/GenBank/DDBJ databases">
        <title>Genome sequencing of the rare red list fungi Hericium alpestre (H. flagellum).</title>
        <authorList>
            <person name="Buettner E."/>
            <person name="Kellner H."/>
        </authorList>
    </citation>
    <scope>NUCLEOTIDE SEQUENCE [LARGE SCALE GENOMIC DNA]</scope>
    <source>
        <strain evidence="3 4">DSM 108284</strain>
    </source>
</reference>
<dbReference type="Proteomes" id="UP000298061">
    <property type="component" value="Unassembled WGS sequence"/>
</dbReference>
<dbReference type="AlphaFoldDB" id="A0A4Z0A4S5"/>
<gene>
    <name evidence="3" type="ORF">EWM64_g2761</name>
</gene>
<evidence type="ECO:0000256" key="1">
    <source>
        <dbReference type="SAM" id="Coils"/>
    </source>
</evidence>
<keyword evidence="4" id="KW-1185">Reference proteome</keyword>
<feature type="compositionally biased region" description="Polar residues" evidence="2">
    <location>
        <begin position="92"/>
        <end position="111"/>
    </location>
</feature>
<proteinExistence type="predicted"/>
<feature type="coiled-coil region" evidence="1">
    <location>
        <begin position="232"/>
        <end position="292"/>
    </location>
</feature>
<protein>
    <submittedName>
        <fullName evidence="3">Uncharacterized protein</fullName>
    </submittedName>
</protein>
<organism evidence="3 4">
    <name type="scientific">Hericium alpestre</name>
    <dbReference type="NCBI Taxonomy" id="135208"/>
    <lineage>
        <taxon>Eukaryota</taxon>
        <taxon>Fungi</taxon>
        <taxon>Dikarya</taxon>
        <taxon>Basidiomycota</taxon>
        <taxon>Agaricomycotina</taxon>
        <taxon>Agaricomycetes</taxon>
        <taxon>Russulales</taxon>
        <taxon>Hericiaceae</taxon>
        <taxon>Hericium</taxon>
    </lineage>
</organism>